<sequence>MKYAVVCFLDEVVDNEMVVSEVPATWLFNNNTFCKWPPNHQNIHINKGTIPKDNWTIHRVRCESICDSLELARKRCTIVSSSDECGKGMRKKKPTKHYQNYYRTCESPPSFDDVQQSLNEQGYESETPYSEKTDSHNSEASYCPNSQQTGGHMDSFQPSLDAERSMISTNPVVPIDVDPLSYNSDHTNNSMSANIPLVMRDTDVEAPPASEILYQIPRQIPNITYNSTSCVEKKLDQVLRMLTAIKLDLDELKLKNGKTNQPDQVSIPEFPLQSVEDLETFERNLQTDEEFKVKVIKYFKYVGGTSLRDITTRCLKKSFTNSLCEKCSWKGWRNNNYKVEDLILIKCLYDAISSVFQCTEKEFEIMVRDYLRHGKQRREREEKNKSKNDVV</sequence>
<dbReference type="InParanoid" id="A0A1Y1KDN0"/>
<feature type="region of interest" description="Disordered" evidence="1">
    <location>
        <begin position="120"/>
        <end position="158"/>
    </location>
</feature>
<proteinExistence type="predicted"/>
<organism evidence="3">
    <name type="scientific">Photinus pyralis</name>
    <name type="common">Common eastern firefly</name>
    <name type="synonym">Lampyris pyralis</name>
    <dbReference type="NCBI Taxonomy" id="7054"/>
    <lineage>
        <taxon>Eukaryota</taxon>
        <taxon>Metazoa</taxon>
        <taxon>Ecdysozoa</taxon>
        <taxon>Arthropoda</taxon>
        <taxon>Hexapoda</taxon>
        <taxon>Insecta</taxon>
        <taxon>Pterygota</taxon>
        <taxon>Neoptera</taxon>
        <taxon>Endopterygota</taxon>
        <taxon>Coleoptera</taxon>
        <taxon>Polyphaga</taxon>
        <taxon>Elateriformia</taxon>
        <taxon>Elateroidea</taxon>
        <taxon>Lampyridae</taxon>
        <taxon>Lampyrinae</taxon>
        <taxon>Photinus</taxon>
    </lineage>
</organism>
<dbReference type="PANTHER" id="PTHR34153">
    <property type="entry name" value="SI:CH211-262H13.3-RELATED-RELATED"/>
    <property type="match status" value="1"/>
</dbReference>
<evidence type="ECO:0000256" key="1">
    <source>
        <dbReference type="SAM" id="MobiDB-lite"/>
    </source>
</evidence>
<dbReference type="EMBL" id="VVIM01000003">
    <property type="protein sequence ID" value="KAB0801292.1"/>
    <property type="molecule type" value="Genomic_DNA"/>
</dbReference>
<reference evidence="3" key="1">
    <citation type="journal article" date="2016" name="Sci. Rep.">
        <title>Molecular characterization of firefly nuptial gifts: a multi-omics approach sheds light on postcopulatory sexual selection.</title>
        <authorList>
            <person name="Al-Wathiqui N."/>
            <person name="Fallon T.R."/>
            <person name="South A."/>
            <person name="Weng J.K."/>
            <person name="Lewis S.M."/>
        </authorList>
    </citation>
    <scope>NUCLEOTIDE SEQUENCE</scope>
</reference>
<evidence type="ECO:0000313" key="5">
    <source>
        <dbReference type="Proteomes" id="UP000327044"/>
    </source>
</evidence>
<dbReference type="Pfam" id="PF16064">
    <property type="entry name" value="DUF4806"/>
    <property type="match status" value="1"/>
</dbReference>
<accession>A0A1Y1KDN0</accession>
<keyword evidence="5" id="KW-1185">Reference proteome</keyword>
<protein>
    <recommendedName>
        <fullName evidence="2">DUF4806 domain-containing protein</fullName>
    </recommendedName>
</protein>
<dbReference type="InterPro" id="IPR032071">
    <property type="entry name" value="DUF4806"/>
</dbReference>
<dbReference type="Proteomes" id="UP000327044">
    <property type="component" value="Unassembled WGS sequence"/>
</dbReference>
<reference evidence="4 5" key="2">
    <citation type="journal article" date="2018" name="Elife">
        <title>Firefly genomes illuminate parallel origins of bioluminescence in beetles.</title>
        <authorList>
            <person name="Fallon T.R."/>
            <person name="Lower S.E."/>
            <person name="Chang C.H."/>
            <person name="Bessho-Uehara M."/>
            <person name="Martin G.J."/>
            <person name="Bewick A.J."/>
            <person name="Behringer M."/>
            <person name="Debat H.J."/>
            <person name="Wong I."/>
            <person name="Day J.C."/>
            <person name="Suvorov A."/>
            <person name="Silva C.J."/>
            <person name="Stanger-Hall K.F."/>
            <person name="Hall D.W."/>
            <person name="Schmitz R.J."/>
            <person name="Nelson D.R."/>
            <person name="Lewis S.M."/>
            <person name="Shigenobu S."/>
            <person name="Bybee S.M."/>
            <person name="Larracuente A.M."/>
            <person name="Oba Y."/>
            <person name="Weng J.K."/>
        </authorList>
    </citation>
    <scope>NUCLEOTIDE SEQUENCE [LARGE SCALE GENOMIC DNA]</scope>
    <source>
        <strain evidence="4">1611_PpyrPB1</strain>
        <tissue evidence="4">Whole body</tissue>
    </source>
</reference>
<evidence type="ECO:0000259" key="2">
    <source>
        <dbReference type="Pfam" id="PF16064"/>
    </source>
</evidence>
<evidence type="ECO:0000313" key="3">
    <source>
        <dbReference type="EMBL" id="JAV57735.1"/>
    </source>
</evidence>
<feature type="domain" description="DUF4806" evidence="2">
    <location>
        <begin position="269"/>
        <end position="339"/>
    </location>
</feature>
<dbReference type="EMBL" id="GEZM01089050">
    <property type="protein sequence ID" value="JAV57735.1"/>
    <property type="molecule type" value="Transcribed_RNA"/>
</dbReference>
<gene>
    <name evidence="4" type="ORF">PPYR_05646</name>
</gene>
<evidence type="ECO:0000313" key="4">
    <source>
        <dbReference type="EMBL" id="KAB0801292.1"/>
    </source>
</evidence>
<reference evidence="4" key="3">
    <citation type="submission" date="2019-08" db="EMBL/GenBank/DDBJ databases">
        <authorList>
            <consortium name="Photinus pyralis genome working group"/>
            <person name="Fallon T.R."/>
            <person name="Sander Lower S.E."/>
            <person name="Weng J.-K."/>
        </authorList>
    </citation>
    <scope>NUCLEOTIDE SEQUENCE</scope>
    <source>
        <strain evidence="4">1611_PpyrPB1</strain>
        <tissue evidence="4">Whole body</tissue>
    </source>
</reference>
<name>A0A1Y1KDN0_PHOPY</name>
<dbReference type="PANTHER" id="PTHR34153:SF2">
    <property type="entry name" value="SI:CH211-262H13.3-RELATED"/>
    <property type="match status" value="1"/>
</dbReference>
<feature type="compositionally biased region" description="Polar residues" evidence="1">
    <location>
        <begin position="138"/>
        <end position="150"/>
    </location>
</feature>
<dbReference type="AlphaFoldDB" id="A0A1Y1KDN0"/>